<sequence>MSVFEQLQPFVSLCQACGMIPYTMRRNSVTDKFERFTFSVRNVSTWWFLLVLLSQISVVVMIRFLGGDTLDALSIDRNIPITMVILNGATSLCFLAQLVSPRWIAFNCRHLGNAVEAVQKVEVLFGEKFITEHRSSIMTRFFIGFAAIIITSAGTIFAAVPVFTILLPKNSAIIAIAALSFSLASVTVIFDCSMLFVHICYYIVAHYIQLVLLDCDKKGMEEIQTTVRRRRDNTEMVKRNAIIFDYLCQASSELDNIFSLPALFVFGIKFVTVISTAFAYIYRFLVTNILLEKAVWIYSFVFLAESIRILVLLTAADMPVRQVRLLHERVTAISLSGLTKTMAEKITMMTLLIQIDEDRVHLSAAGLFKVGVHLIPALTGAVVTYMAILLQN</sequence>
<evidence type="ECO:0000256" key="3">
    <source>
        <dbReference type="ARBA" id="ARBA00022692"/>
    </source>
</evidence>
<dbReference type="GO" id="GO:0043025">
    <property type="term" value="C:neuronal cell body"/>
    <property type="evidence" value="ECO:0007669"/>
    <property type="project" value="TreeGrafter"/>
</dbReference>
<organism evidence="8 9">
    <name type="scientific">Daphnia sinensis</name>
    <dbReference type="NCBI Taxonomy" id="1820382"/>
    <lineage>
        <taxon>Eukaryota</taxon>
        <taxon>Metazoa</taxon>
        <taxon>Ecdysozoa</taxon>
        <taxon>Arthropoda</taxon>
        <taxon>Crustacea</taxon>
        <taxon>Branchiopoda</taxon>
        <taxon>Diplostraca</taxon>
        <taxon>Cladocera</taxon>
        <taxon>Anomopoda</taxon>
        <taxon>Daphniidae</taxon>
        <taxon>Daphnia</taxon>
        <taxon>Daphnia similis group</taxon>
    </lineage>
</organism>
<protein>
    <recommendedName>
        <fullName evidence="10">Gustatory receptor</fullName>
    </recommendedName>
</protein>
<feature type="transmembrane region" description="Helical" evidence="7">
    <location>
        <begin position="294"/>
        <end position="316"/>
    </location>
</feature>
<evidence type="ECO:0000256" key="5">
    <source>
        <dbReference type="ARBA" id="ARBA00023136"/>
    </source>
</evidence>
<feature type="transmembrane region" description="Helical" evidence="7">
    <location>
        <begin position="195"/>
        <end position="213"/>
    </location>
</feature>
<evidence type="ECO:0000256" key="7">
    <source>
        <dbReference type="SAM" id="Phobius"/>
    </source>
</evidence>
<feature type="transmembrane region" description="Helical" evidence="7">
    <location>
        <begin position="141"/>
        <end position="166"/>
    </location>
</feature>
<feature type="transmembrane region" description="Helical" evidence="7">
    <location>
        <begin position="45"/>
        <end position="66"/>
    </location>
</feature>
<evidence type="ECO:0000313" key="9">
    <source>
        <dbReference type="Proteomes" id="UP000820818"/>
    </source>
</evidence>
<dbReference type="GO" id="GO:0030424">
    <property type="term" value="C:axon"/>
    <property type="evidence" value="ECO:0007669"/>
    <property type="project" value="TreeGrafter"/>
</dbReference>
<feature type="transmembrane region" description="Helical" evidence="7">
    <location>
        <begin position="262"/>
        <end position="282"/>
    </location>
</feature>
<name>A0AAD5Q083_9CRUS</name>
<evidence type="ECO:0000256" key="6">
    <source>
        <dbReference type="ARBA" id="ARBA00023170"/>
    </source>
</evidence>
<dbReference type="GO" id="GO:0007635">
    <property type="term" value="P:chemosensory behavior"/>
    <property type="evidence" value="ECO:0007669"/>
    <property type="project" value="TreeGrafter"/>
</dbReference>
<keyword evidence="3 7" id="KW-0812">Transmembrane</keyword>
<dbReference type="PANTHER" id="PTHR21143:SF133">
    <property type="entry name" value="GUSTATORY AND PHEROMONE RECEPTOR 32A-RELATED"/>
    <property type="match status" value="1"/>
</dbReference>
<evidence type="ECO:0000256" key="4">
    <source>
        <dbReference type="ARBA" id="ARBA00022989"/>
    </source>
</evidence>
<evidence type="ECO:0000256" key="1">
    <source>
        <dbReference type="ARBA" id="ARBA00004651"/>
    </source>
</evidence>
<reference evidence="8 9" key="1">
    <citation type="submission" date="2022-05" db="EMBL/GenBank/DDBJ databases">
        <title>A multi-omics perspective on studying reproductive biology in Daphnia sinensis.</title>
        <authorList>
            <person name="Jia J."/>
        </authorList>
    </citation>
    <scope>NUCLEOTIDE SEQUENCE [LARGE SCALE GENOMIC DNA]</scope>
    <source>
        <strain evidence="8 9">WSL</strain>
    </source>
</reference>
<evidence type="ECO:0000313" key="8">
    <source>
        <dbReference type="EMBL" id="KAI9565952.1"/>
    </source>
</evidence>
<feature type="transmembrane region" description="Helical" evidence="7">
    <location>
        <begin position="370"/>
        <end position="390"/>
    </location>
</feature>
<feature type="transmembrane region" description="Helical" evidence="7">
    <location>
        <begin position="78"/>
        <end position="99"/>
    </location>
</feature>
<dbReference type="InterPro" id="IPR013604">
    <property type="entry name" value="7TM_chemorcpt"/>
</dbReference>
<feature type="transmembrane region" description="Helical" evidence="7">
    <location>
        <begin position="172"/>
        <end position="190"/>
    </location>
</feature>
<keyword evidence="9" id="KW-1185">Reference proteome</keyword>
<comment type="caution">
    <text evidence="8">The sequence shown here is derived from an EMBL/GenBank/DDBJ whole genome shotgun (WGS) entry which is preliminary data.</text>
</comment>
<evidence type="ECO:0008006" key="10">
    <source>
        <dbReference type="Google" id="ProtNLM"/>
    </source>
</evidence>
<dbReference type="GO" id="GO:0050909">
    <property type="term" value="P:sensory perception of taste"/>
    <property type="evidence" value="ECO:0007669"/>
    <property type="project" value="InterPro"/>
</dbReference>
<dbReference type="AlphaFoldDB" id="A0AAD5Q083"/>
<keyword evidence="4 7" id="KW-1133">Transmembrane helix</keyword>
<evidence type="ECO:0000256" key="2">
    <source>
        <dbReference type="ARBA" id="ARBA00022475"/>
    </source>
</evidence>
<dbReference type="GO" id="GO:0030425">
    <property type="term" value="C:dendrite"/>
    <property type="evidence" value="ECO:0007669"/>
    <property type="project" value="TreeGrafter"/>
</dbReference>
<proteinExistence type="predicted"/>
<dbReference type="PANTHER" id="PTHR21143">
    <property type="entry name" value="INVERTEBRATE GUSTATORY RECEPTOR"/>
    <property type="match status" value="1"/>
</dbReference>
<dbReference type="Proteomes" id="UP000820818">
    <property type="component" value="Linkage Group LG1"/>
</dbReference>
<keyword evidence="6" id="KW-0675">Receptor</keyword>
<keyword evidence="5 7" id="KW-0472">Membrane</keyword>
<gene>
    <name evidence="8" type="ORF">GHT06_009750</name>
</gene>
<accession>A0AAD5Q083</accession>
<keyword evidence="2" id="KW-1003">Cell membrane</keyword>
<dbReference type="GO" id="GO:0005886">
    <property type="term" value="C:plasma membrane"/>
    <property type="evidence" value="ECO:0007669"/>
    <property type="project" value="UniProtKB-SubCell"/>
</dbReference>
<dbReference type="Pfam" id="PF08395">
    <property type="entry name" value="7tm_7"/>
    <property type="match status" value="1"/>
</dbReference>
<dbReference type="GO" id="GO:0008049">
    <property type="term" value="P:male courtship behavior"/>
    <property type="evidence" value="ECO:0007669"/>
    <property type="project" value="TreeGrafter"/>
</dbReference>
<dbReference type="EMBL" id="WJBH02000001">
    <property type="protein sequence ID" value="KAI9565952.1"/>
    <property type="molecule type" value="Genomic_DNA"/>
</dbReference>
<comment type="subcellular location">
    <subcellularLocation>
        <location evidence="1">Cell membrane</location>
        <topology evidence="1">Multi-pass membrane protein</topology>
    </subcellularLocation>
</comment>